<keyword evidence="2" id="KW-0808">Transferase</keyword>
<dbReference type="PANTHER" id="PTHR43441">
    <property type="entry name" value="RIBOSOMAL-PROTEIN-SERINE ACETYLTRANSFERASE"/>
    <property type="match status" value="1"/>
</dbReference>
<proteinExistence type="predicted"/>
<keyword evidence="3" id="KW-1185">Reference proteome</keyword>
<name>A0A4R6JU20_9ACTN</name>
<dbReference type="GO" id="GO:1990189">
    <property type="term" value="F:protein N-terminal-serine acetyltransferase activity"/>
    <property type="evidence" value="ECO:0007669"/>
    <property type="project" value="TreeGrafter"/>
</dbReference>
<dbReference type="GO" id="GO:0005737">
    <property type="term" value="C:cytoplasm"/>
    <property type="evidence" value="ECO:0007669"/>
    <property type="project" value="TreeGrafter"/>
</dbReference>
<dbReference type="Gene3D" id="3.40.630.30">
    <property type="match status" value="2"/>
</dbReference>
<dbReference type="Pfam" id="PF13302">
    <property type="entry name" value="Acetyltransf_3"/>
    <property type="match status" value="2"/>
</dbReference>
<evidence type="ECO:0000313" key="3">
    <source>
        <dbReference type="Proteomes" id="UP000294901"/>
    </source>
</evidence>
<feature type="domain" description="N-acetyltransferase" evidence="1">
    <location>
        <begin position="200"/>
        <end position="366"/>
    </location>
</feature>
<evidence type="ECO:0000313" key="2">
    <source>
        <dbReference type="EMBL" id="TDO38546.1"/>
    </source>
</evidence>
<sequence length="377" mass="40806">MTIAQINGTGVRLRAFRADDADALAAGFDDPISQRFLPQMPRPFTTGHAERYIAERVAATFAEGGALYAIADPDTDELLGGIGFDKVVPSRRQAEVGYWVGPWARRRGVASAALRALSAHALSHGLERLELLTHWDNPVSQRVALAAGYTREGVRRGAEPGRDDSREDMVVFTRLATDSGEPVPRLLPDLPGAELTDGVVRLRPLGPGDTDFLAELLGQPDVVATSVPPVAPTPQRIRRRCFRAEAHWLAGTRADLVIEDAATGEPAGDIGVYYDDPHTQQAMIGYSMLPAYRGRGFPTRAAQLVSLWVFAETDVVRLIAGAVPGNVGSQRVLEKAGFHREALLRSRLPGPDGTRNDDVQFVLLAEDLLTEGPRLDG</sequence>
<feature type="domain" description="N-acetyltransferase" evidence="1">
    <location>
        <begin position="11"/>
        <end position="177"/>
    </location>
</feature>
<dbReference type="PANTHER" id="PTHR43441:SF10">
    <property type="entry name" value="ACETYLTRANSFERASE"/>
    <property type="match status" value="1"/>
</dbReference>
<dbReference type="InterPro" id="IPR016181">
    <property type="entry name" value="Acyl_CoA_acyltransferase"/>
</dbReference>
<dbReference type="PROSITE" id="PS51186">
    <property type="entry name" value="GNAT"/>
    <property type="match status" value="2"/>
</dbReference>
<dbReference type="OrthoDB" id="5293267at2"/>
<dbReference type="InterPro" id="IPR000182">
    <property type="entry name" value="GNAT_dom"/>
</dbReference>
<accession>A0A4R6JU20</accession>
<organism evidence="2 3">
    <name type="scientific">Paractinoplanes brasiliensis</name>
    <dbReference type="NCBI Taxonomy" id="52695"/>
    <lineage>
        <taxon>Bacteria</taxon>
        <taxon>Bacillati</taxon>
        <taxon>Actinomycetota</taxon>
        <taxon>Actinomycetes</taxon>
        <taxon>Micromonosporales</taxon>
        <taxon>Micromonosporaceae</taxon>
        <taxon>Paractinoplanes</taxon>
    </lineage>
</organism>
<dbReference type="GO" id="GO:0008999">
    <property type="term" value="F:protein-N-terminal-alanine acetyltransferase activity"/>
    <property type="evidence" value="ECO:0007669"/>
    <property type="project" value="TreeGrafter"/>
</dbReference>
<comment type="caution">
    <text evidence="2">The sequence shown here is derived from an EMBL/GenBank/DDBJ whole genome shotgun (WGS) entry which is preliminary data.</text>
</comment>
<dbReference type="AlphaFoldDB" id="A0A4R6JU20"/>
<gene>
    <name evidence="2" type="ORF">C8E87_2204</name>
</gene>
<protein>
    <submittedName>
        <fullName evidence="2">RimJ/RimL family protein N-acetyltransferase</fullName>
    </submittedName>
</protein>
<dbReference type="Proteomes" id="UP000294901">
    <property type="component" value="Unassembled WGS sequence"/>
</dbReference>
<evidence type="ECO:0000259" key="1">
    <source>
        <dbReference type="PROSITE" id="PS51186"/>
    </source>
</evidence>
<dbReference type="EMBL" id="SNWR01000001">
    <property type="protein sequence ID" value="TDO38546.1"/>
    <property type="molecule type" value="Genomic_DNA"/>
</dbReference>
<reference evidence="2 3" key="1">
    <citation type="submission" date="2019-03" db="EMBL/GenBank/DDBJ databases">
        <title>Sequencing the genomes of 1000 actinobacteria strains.</title>
        <authorList>
            <person name="Klenk H.-P."/>
        </authorList>
    </citation>
    <scope>NUCLEOTIDE SEQUENCE [LARGE SCALE GENOMIC DNA]</scope>
    <source>
        <strain evidence="2 3">DSM 43805</strain>
    </source>
</reference>
<dbReference type="InterPro" id="IPR051908">
    <property type="entry name" value="Ribosomal_N-acetyltransferase"/>
</dbReference>
<dbReference type="SUPFAM" id="SSF55729">
    <property type="entry name" value="Acyl-CoA N-acyltransferases (Nat)"/>
    <property type="match status" value="2"/>
</dbReference>
<dbReference type="RefSeq" id="WP_133873000.1">
    <property type="nucleotide sequence ID" value="NZ_BOMD01000019.1"/>
</dbReference>